<dbReference type="PANTHER" id="PTHR47212:SF4">
    <property type="entry name" value="ADHESIN-LIKE PROTEIN, PUTATIVE (DUF3741)-RELATED"/>
    <property type="match status" value="1"/>
</dbReference>
<feature type="compositionally biased region" description="Polar residues" evidence="1">
    <location>
        <begin position="141"/>
        <end position="158"/>
    </location>
</feature>
<dbReference type="EMBL" id="JAXQNO010000012">
    <property type="protein sequence ID" value="KAK4786630.1"/>
    <property type="molecule type" value="Genomic_DNA"/>
</dbReference>
<feature type="compositionally biased region" description="Basic residues" evidence="1">
    <location>
        <begin position="122"/>
        <end position="131"/>
    </location>
</feature>
<dbReference type="Proteomes" id="UP001346149">
    <property type="component" value="Unassembled WGS sequence"/>
</dbReference>
<comment type="caution">
    <text evidence="3">The sequence shown here is derived from an EMBL/GenBank/DDBJ whole genome shotgun (WGS) entry which is preliminary data.</text>
</comment>
<feature type="compositionally biased region" description="Basic and acidic residues" evidence="1">
    <location>
        <begin position="106"/>
        <end position="121"/>
    </location>
</feature>
<feature type="region of interest" description="Disordered" evidence="1">
    <location>
        <begin position="104"/>
        <end position="165"/>
    </location>
</feature>
<dbReference type="AlphaFoldDB" id="A0AAN7LJM2"/>
<evidence type="ECO:0000259" key="2">
    <source>
        <dbReference type="Pfam" id="PF14309"/>
    </source>
</evidence>
<name>A0AAN7LJM2_TRANT</name>
<dbReference type="PANTHER" id="PTHR47212">
    <property type="entry name" value="ADHESIN-LIKE PROTEIN, PUTATIVE (DUF3741)-RELATED"/>
    <property type="match status" value="1"/>
</dbReference>
<reference evidence="3 4" key="1">
    <citation type="journal article" date="2023" name="Hortic Res">
        <title>Pangenome of water caltrop reveals structural variations and asymmetric subgenome divergence after allopolyploidization.</title>
        <authorList>
            <person name="Zhang X."/>
            <person name="Chen Y."/>
            <person name="Wang L."/>
            <person name="Yuan Y."/>
            <person name="Fang M."/>
            <person name="Shi L."/>
            <person name="Lu R."/>
            <person name="Comes H.P."/>
            <person name="Ma Y."/>
            <person name="Chen Y."/>
            <person name="Huang G."/>
            <person name="Zhou Y."/>
            <person name="Zheng Z."/>
            <person name="Qiu Y."/>
        </authorList>
    </citation>
    <scope>NUCLEOTIDE SEQUENCE [LARGE SCALE GENOMIC DNA]</scope>
    <source>
        <strain evidence="3">F231</strain>
    </source>
</reference>
<evidence type="ECO:0000313" key="3">
    <source>
        <dbReference type="EMBL" id="KAK4786630.1"/>
    </source>
</evidence>
<proteinExistence type="predicted"/>
<evidence type="ECO:0000256" key="1">
    <source>
        <dbReference type="SAM" id="MobiDB-lite"/>
    </source>
</evidence>
<feature type="region of interest" description="Disordered" evidence="1">
    <location>
        <begin position="34"/>
        <end position="59"/>
    </location>
</feature>
<dbReference type="InterPro" id="IPR025486">
    <property type="entry name" value="DUF4378"/>
</dbReference>
<accession>A0AAN7LJM2</accession>
<organism evidence="3 4">
    <name type="scientific">Trapa natans</name>
    <name type="common">Water chestnut</name>
    <dbReference type="NCBI Taxonomy" id="22666"/>
    <lineage>
        <taxon>Eukaryota</taxon>
        <taxon>Viridiplantae</taxon>
        <taxon>Streptophyta</taxon>
        <taxon>Embryophyta</taxon>
        <taxon>Tracheophyta</taxon>
        <taxon>Spermatophyta</taxon>
        <taxon>Magnoliopsida</taxon>
        <taxon>eudicotyledons</taxon>
        <taxon>Gunneridae</taxon>
        <taxon>Pentapetalae</taxon>
        <taxon>rosids</taxon>
        <taxon>malvids</taxon>
        <taxon>Myrtales</taxon>
        <taxon>Lythraceae</taxon>
        <taxon>Trapa</taxon>
    </lineage>
</organism>
<sequence length="868" mass="97607">MTKPAQRRSLGYDQSGCMGGLISLLDFRHGSKSPRKLLADKRRASRQTIDSEGLGGKSELSIDIKENHLAKLVEERSSKMTAADASDDKPSVKTLIEEEMVCVKGARKDPKLPPEQHEDRKKRWKRRKRNSRGSLEMEVSDLSSGHESLTSSKCPCNHSSDKGSFDKKNKDDIILEEVRNHITQRGISEVCLELKPNNSDLGVKEKLHEAIKELISREVVKENNLQENEGVKFSKEMVDALQIPNLKEESFMKILPNSFSMENAGTVDSLDKDDKPKDSVELKGRKFFRRHSKSKETKVLKEEQKGPNCDSIVVLKPRLDSPSDSSQAQTAERAKAYFFLSKIKRRWKNMMGKEQNPNIVVRKSSSRFNGENLELKSPSKDHFFIEKISKPRDAGVNNKSESVSSSKQRVPNIYVEARRHLSNMLISGNEEAGSSFGAKSPKTLARILALSEFSSPIPSPRMNSEQRISMTRMRSFEHKNDQSEKVSEIEERVIVQGNGSHLNWSAKGVETELSDTVSHNVEIGEAYSAAREDMMADVNTTILISSDEAAVGEDGGYAPSELICMPADECDELIHSPEIPNRDMDLQMAEEEVVRDSQPPPTCFESPPSSYTVKALEASKALADIPERPSPVSVLESLFMEEDTISAKTGSLSGGLSIEPLKINFKDDDNLTCPELCNLSKNHSESAEEETLLLYVTSVLQALGLNWTELYLKSQLSDQLLEPSLYGEVDFFCDHPQFNQNLVFDCINESLLEVIDHHFRLWPRVSFTKPMIRAIPSLKDAILEVWERVTWHLLLPMPQPRTLEQVVRKDMARNESWMDLRADSEGLGFDMSDEILDDLMEELSDESLHSLYASRSTGVTENEDNIGS</sequence>
<dbReference type="Pfam" id="PF14309">
    <property type="entry name" value="DUF4378"/>
    <property type="match status" value="1"/>
</dbReference>
<feature type="domain" description="DUF4378" evidence="2">
    <location>
        <begin position="695"/>
        <end position="842"/>
    </location>
</feature>
<gene>
    <name evidence="3" type="ORF">SAY86_010463</name>
</gene>
<evidence type="ECO:0000313" key="4">
    <source>
        <dbReference type="Proteomes" id="UP001346149"/>
    </source>
</evidence>
<protein>
    <recommendedName>
        <fullName evidence="2">DUF4378 domain-containing protein</fullName>
    </recommendedName>
</protein>
<keyword evidence="4" id="KW-1185">Reference proteome</keyword>